<dbReference type="PANTHER" id="PTHR43791:SF32">
    <property type="entry name" value="MAJOR FACILITATOR SUPERFAMILY (MFS) PROFILE DOMAIN-CONTAINING PROTEIN"/>
    <property type="match status" value="1"/>
</dbReference>
<organism evidence="8 9">
    <name type="scientific">[Emmonsia] crescens</name>
    <dbReference type="NCBI Taxonomy" id="73230"/>
    <lineage>
        <taxon>Eukaryota</taxon>
        <taxon>Fungi</taxon>
        <taxon>Dikarya</taxon>
        <taxon>Ascomycota</taxon>
        <taxon>Pezizomycotina</taxon>
        <taxon>Eurotiomycetes</taxon>
        <taxon>Eurotiomycetidae</taxon>
        <taxon>Onygenales</taxon>
        <taxon>Ajellomycetaceae</taxon>
        <taxon>Emergomyces</taxon>
    </lineage>
</organism>
<feature type="transmembrane region" description="Helical" evidence="6">
    <location>
        <begin position="385"/>
        <end position="409"/>
    </location>
</feature>
<dbReference type="InterPro" id="IPR036259">
    <property type="entry name" value="MFS_trans_sf"/>
</dbReference>
<comment type="subcellular location">
    <subcellularLocation>
        <location evidence="1">Membrane</location>
        <topology evidence="1">Multi-pass membrane protein</topology>
    </subcellularLocation>
</comment>
<evidence type="ECO:0000256" key="3">
    <source>
        <dbReference type="ARBA" id="ARBA00022692"/>
    </source>
</evidence>
<dbReference type="Pfam" id="PF07690">
    <property type="entry name" value="MFS_1"/>
    <property type="match status" value="1"/>
</dbReference>
<sequence>MSPQAEYEMHQRSSQSLSGFAKLAEVDESPMVSTTRLEEELTVEEEKRLVWKIDRVVLPILMLGFMALQLDRGNIGNALTDFFFQDVGITQNQFNMGQLLLPLAVVLVEIPSNIILFRLGPQVWIGAQIFAWGTVATLQAFQKGLAAFLSTRILLGICEAGFIPASLYTLTTWYKRDETSKRFAIFYIGNLSAGAASGLIAYGILQMRGTRGLAGWQWLFIIEGLFTIVVGFVFIALFPKGPEDPTSLAGFHYFTDRETAFLSRRVIADDPKKARRGKSISFEQLKGALTNWKMYPHLLLTIAGLAPINVFGAYAPTLVATFGFERLLSNALVTIGLWAQLILIVIWGYVGDKTGRRGYVVLAGSMCSWGFVLGCRVLVHSPNGNLRFALLTLAIAFCAVWHPVNASWLAMNSRSAEERSITMAMLTVATNLSGIVSSHVFQESDRPLYVVGWNVNICLISAHVAFVIGTILQYMILNLMDIKPPFSTWPASRILTLLFEDVELYMYLYGVNLGFHI</sequence>
<feature type="domain" description="Major facilitator superfamily (MFS) profile" evidence="7">
    <location>
        <begin position="57"/>
        <end position="481"/>
    </location>
</feature>
<keyword evidence="9" id="KW-1185">Reference proteome</keyword>
<dbReference type="AlphaFoldDB" id="A0A2B7Z763"/>
<dbReference type="GO" id="GO:0022857">
    <property type="term" value="F:transmembrane transporter activity"/>
    <property type="evidence" value="ECO:0007669"/>
    <property type="project" value="InterPro"/>
</dbReference>
<keyword evidence="5 6" id="KW-0472">Membrane</keyword>
<evidence type="ECO:0000256" key="4">
    <source>
        <dbReference type="ARBA" id="ARBA00022989"/>
    </source>
</evidence>
<dbReference type="STRING" id="73230.A0A2B7Z763"/>
<dbReference type="PANTHER" id="PTHR43791">
    <property type="entry name" value="PERMEASE-RELATED"/>
    <property type="match status" value="1"/>
</dbReference>
<evidence type="ECO:0000256" key="1">
    <source>
        <dbReference type="ARBA" id="ARBA00004141"/>
    </source>
</evidence>
<feature type="transmembrane region" description="Helical" evidence="6">
    <location>
        <begin position="153"/>
        <end position="171"/>
    </location>
</feature>
<keyword evidence="2" id="KW-0813">Transport</keyword>
<dbReference type="GO" id="GO:0016020">
    <property type="term" value="C:membrane"/>
    <property type="evidence" value="ECO:0007669"/>
    <property type="project" value="UniProtKB-SubCell"/>
</dbReference>
<evidence type="ECO:0000256" key="5">
    <source>
        <dbReference type="ARBA" id="ARBA00023136"/>
    </source>
</evidence>
<protein>
    <recommendedName>
        <fullName evidence="7">Major facilitator superfamily (MFS) profile domain-containing protein</fullName>
    </recommendedName>
</protein>
<dbReference type="Gene3D" id="1.20.1250.20">
    <property type="entry name" value="MFS general substrate transporter like domains"/>
    <property type="match status" value="2"/>
</dbReference>
<feature type="transmembrane region" description="Helical" evidence="6">
    <location>
        <begin position="294"/>
        <end position="315"/>
    </location>
</feature>
<feature type="transmembrane region" description="Helical" evidence="6">
    <location>
        <begin position="95"/>
        <end position="116"/>
    </location>
</feature>
<accession>A0A2B7Z763</accession>
<keyword evidence="4 6" id="KW-1133">Transmembrane helix</keyword>
<proteinExistence type="predicted"/>
<evidence type="ECO:0000313" key="9">
    <source>
        <dbReference type="Proteomes" id="UP000226031"/>
    </source>
</evidence>
<evidence type="ECO:0000313" key="8">
    <source>
        <dbReference type="EMBL" id="PGH32234.1"/>
    </source>
</evidence>
<keyword evidence="3 6" id="KW-0812">Transmembrane</keyword>
<evidence type="ECO:0000256" key="2">
    <source>
        <dbReference type="ARBA" id="ARBA00022448"/>
    </source>
</evidence>
<dbReference type="InterPro" id="IPR020846">
    <property type="entry name" value="MFS_dom"/>
</dbReference>
<evidence type="ECO:0000259" key="7">
    <source>
        <dbReference type="PROSITE" id="PS50850"/>
    </source>
</evidence>
<dbReference type="VEuPathDB" id="FungiDB:EMCG_04130"/>
<dbReference type="InterPro" id="IPR011701">
    <property type="entry name" value="MFS"/>
</dbReference>
<comment type="caution">
    <text evidence="8">The sequence shown here is derived from an EMBL/GenBank/DDBJ whole genome shotgun (WGS) entry which is preliminary data.</text>
</comment>
<reference evidence="8 9" key="1">
    <citation type="submission" date="2017-10" db="EMBL/GenBank/DDBJ databases">
        <title>Comparative genomics in systemic dimorphic fungi from Ajellomycetaceae.</title>
        <authorList>
            <person name="Munoz J.F."/>
            <person name="Mcewen J.G."/>
            <person name="Clay O.K."/>
            <person name="Cuomo C.A."/>
        </authorList>
    </citation>
    <scope>NUCLEOTIDE SEQUENCE [LARGE SCALE GENOMIC DNA]</scope>
    <source>
        <strain evidence="8 9">UAMH4076</strain>
    </source>
</reference>
<gene>
    <name evidence="8" type="ORF">GX50_04965</name>
</gene>
<dbReference type="SUPFAM" id="SSF103473">
    <property type="entry name" value="MFS general substrate transporter"/>
    <property type="match status" value="1"/>
</dbReference>
<dbReference type="Proteomes" id="UP000226031">
    <property type="component" value="Unassembled WGS sequence"/>
</dbReference>
<feature type="transmembrane region" description="Helical" evidence="6">
    <location>
        <begin position="327"/>
        <end position="347"/>
    </location>
</feature>
<evidence type="ECO:0000256" key="6">
    <source>
        <dbReference type="SAM" id="Phobius"/>
    </source>
</evidence>
<feature type="transmembrane region" description="Helical" evidence="6">
    <location>
        <begin position="453"/>
        <end position="477"/>
    </location>
</feature>
<feature type="transmembrane region" description="Helical" evidence="6">
    <location>
        <begin position="359"/>
        <end position="379"/>
    </location>
</feature>
<dbReference type="PROSITE" id="PS50850">
    <property type="entry name" value="MFS"/>
    <property type="match status" value="1"/>
</dbReference>
<dbReference type="EMBL" id="PDND01000099">
    <property type="protein sequence ID" value="PGH32234.1"/>
    <property type="molecule type" value="Genomic_DNA"/>
</dbReference>
<feature type="transmembrane region" description="Helical" evidence="6">
    <location>
        <begin position="183"/>
        <end position="204"/>
    </location>
</feature>
<feature type="transmembrane region" description="Helical" evidence="6">
    <location>
        <begin position="216"/>
        <end position="238"/>
    </location>
</feature>
<name>A0A2B7Z763_9EURO</name>